<reference evidence="3 4" key="1">
    <citation type="journal article" date="2012" name="New Phytol.">
        <title>Insight into trade-off between wood decay and parasitism from the genome of a fungal forest pathogen.</title>
        <authorList>
            <person name="Olson A."/>
            <person name="Aerts A."/>
            <person name="Asiegbu F."/>
            <person name="Belbahri L."/>
            <person name="Bouzid O."/>
            <person name="Broberg A."/>
            <person name="Canback B."/>
            <person name="Coutinho P.M."/>
            <person name="Cullen D."/>
            <person name="Dalman K."/>
            <person name="Deflorio G."/>
            <person name="van Diepen L.T."/>
            <person name="Dunand C."/>
            <person name="Duplessis S."/>
            <person name="Durling M."/>
            <person name="Gonthier P."/>
            <person name="Grimwood J."/>
            <person name="Fossdal C.G."/>
            <person name="Hansson D."/>
            <person name="Henrissat B."/>
            <person name="Hietala A."/>
            <person name="Himmelstrand K."/>
            <person name="Hoffmeister D."/>
            <person name="Hogberg N."/>
            <person name="James T.Y."/>
            <person name="Karlsson M."/>
            <person name="Kohler A."/>
            <person name="Kues U."/>
            <person name="Lee Y.H."/>
            <person name="Lin Y.C."/>
            <person name="Lind M."/>
            <person name="Lindquist E."/>
            <person name="Lombard V."/>
            <person name="Lucas S."/>
            <person name="Lunden K."/>
            <person name="Morin E."/>
            <person name="Murat C."/>
            <person name="Park J."/>
            <person name="Raffaello T."/>
            <person name="Rouze P."/>
            <person name="Salamov A."/>
            <person name="Schmutz J."/>
            <person name="Solheim H."/>
            <person name="Stahlberg J."/>
            <person name="Velez H."/>
            <person name="de Vries R.P."/>
            <person name="Wiebenga A."/>
            <person name="Woodward S."/>
            <person name="Yakovlev I."/>
            <person name="Garbelotto M."/>
            <person name="Martin F."/>
            <person name="Grigoriev I.V."/>
            <person name="Stenlid J."/>
        </authorList>
    </citation>
    <scope>NUCLEOTIDE SEQUENCE [LARGE SCALE GENOMIC DNA]</scope>
    <source>
        <strain evidence="3 4">TC 32-1</strain>
    </source>
</reference>
<dbReference type="Proteomes" id="UP000030671">
    <property type="component" value="Unassembled WGS sequence"/>
</dbReference>
<keyword evidence="2" id="KW-0472">Membrane</keyword>
<keyword evidence="2" id="KW-1133">Transmembrane helix</keyword>
<feature type="transmembrane region" description="Helical" evidence="2">
    <location>
        <begin position="64"/>
        <end position="83"/>
    </location>
</feature>
<dbReference type="AlphaFoldDB" id="W4JWT6"/>
<dbReference type="EMBL" id="KI925462">
    <property type="protein sequence ID" value="ETW78022.1"/>
    <property type="molecule type" value="Genomic_DNA"/>
</dbReference>
<protein>
    <recommendedName>
        <fullName evidence="5">Transmembrane protein</fullName>
    </recommendedName>
</protein>
<name>W4JWT6_HETIT</name>
<dbReference type="InParanoid" id="W4JWT6"/>
<proteinExistence type="predicted"/>
<evidence type="ECO:0000256" key="2">
    <source>
        <dbReference type="SAM" id="Phobius"/>
    </source>
</evidence>
<dbReference type="GeneID" id="20677860"/>
<accession>W4JWT6</accession>
<feature type="transmembrane region" description="Helical" evidence="2">
    <location>
        <begin position="38"/>
        <end position="59"/>
    </location>
</feature>
<dbReference type="KEGG" id="hir:HETIRDRAFT_479197"/>
<gene>
    <name evidence="3" type="ORF">HETIRDRAFT_479197</name>
</gene>
<feature type="transmembrane region" description="Helical" evidence="2">
    <location>
        <begin position="12"/>
        <end position="32"/>
    </location>
</feature>
<dbReference type="RefSeq" id="XP_009550027.1">
    <property type="nucleotide sequence ID" value="XM_009551732.1"/>
</dbReference>
<evidence type="ECO:0000256" key="1">
    <source>
        <dbReference type="SAM" id="MobiDB-lite"/>
    </source>
</evidence>
<sequence>MEGTGVGLGLGLGLSAFVPALFWCLRFLLALLCLPPSALFYFSLRFCPCTLLVCVCVVFRRFILFIYLVCCAMVRLSLFSIMLSSPPPLPSHPLKSSAAGRDTLLFSRP</sequence>
<dbReference type="HOGENOM" id="CLU_2184313_0_0_1"/>
<feature type="region of interest" description="Disordered" evidence="1">
    <location>
        <begin position="86"/>
        <end position="109"/>
    </location>
</feature>
<keyword evidence="4" id="KW-1185">Reference proteome</keyword>
<evidence type="ECO:0000313" key="4">
    <source>
        <dbReference type="Proteomes" id="UP000030671"/>
    </source>
</evidence>
<keyword evidence="2" id="KW-0812">Transmembrane</keyword>
<evidence type="ECO:0000313" key="3">
    <source>
        <dbReference type="EMBL" id="ETW78022.1"/>
    </source>
</evidence>
<organism evidence="3 4">
    <name type="scientific">Heterobasidion irregulare (strain TC 32-1)</name>
    <dbReference type="NCBI Taxonomy" id="747525"/>
    <lineage>
        <taxon>Eukaryota</taxon>
        <taxon>Fungi</taxon>
        <taxon>Dikarya</taxon>
        <taxon>Basidiomycota</taxon>
        <taxon>Agaricomycotina</taxon>
        <taxon>Agaricomycetes</taxon>
        <taxon>Russulales</taxon>
        <taxon>Bondarzewiaceae</taxon>
        <taxon>Heterobasidion</taxon>
        <taxon>Heterobasidion annosum species complex</taxon>
    </lineage>
</organism>
<evidence type="ECO:0008006" key="5">
    <source>
        <dbReference type="Google" id="ProtNLM"/>
    </source>
</evidence>